<evidence type="ECO:0008006" key="2">
    <source>
        <dbReference type="Google" id="ProtNLM"/>
    </source>
</evidence>
<name>A0A5J4S774_9ZZZZ</name>
<accession>A0A5J4S774</accession>
<reference evidence="1" key="1">
    <citation type="submission" date="2019-03" db="EMBL/GenBank/DDBJ databases">
        <title>Single cell metagenomics reveals metabolic interactions within the superorganism composed of flagellate Streblomastix strix and complex community of Bacteroidetes bacteria on its surface.</title>
        <authorList>
            <person name="Treitli S.C."/>
            <person name="Kolisko M."/>
            <person name="Husnik F."/>
            <person name="Keeling P."/>
            <person name="Hampl V."/>
        </authorList>
    </citation>
    <scope>NUCLEOTIDE SEQUENCE</scope>
    <source>
        <strain evidence="1">STM</strain>
    </source>
</reference>
<gene>
    <name evidence="1" type="ORF">EZS27_010237</name>
</gene>
<organism evidence="1">
    <name type="scientific">termite gut metagenome</name>
    <dbReference type="NCBI Taxonomy" id="433724"/>
    <lineage>
        <taxon>unclassified sequences</taxon>
        <taxon>metagenomes</taxon>
        <taxon>organismal metagenomes</taxon>
    </lineage>
</organism>
<dbReference type="EMBL" id="SNRY01000352">
    <property type="protein sequence ID" value="KAA6341976.1"/>
    <property type="molecule type" value="Genomic_DNA"/>
</dbReference>
<comment type="caution">
    <text evidence="1">The sequence shown here is derived from an EMBL/GenBank/DDBJ whole genome shotgun (WGS) entry which is preliminary data.</text>
</comment>
<proteinExistence type="predicted"/>
<dbReference type="InterPro" id="IPR036709">
    <property type="entry name" value="Autotransporte_beta_dom_sf"/>
</dbReference>
<protein>
    <recommendedName>
        <fullName evidence="2">Outer membrane protein beta-barrel domain-containing protein</fullName>
    </recommendedName>
</protein>
<evidence type="ECO:0000313" key="1">
    <source>
        <dbReference type="EMBL" id="KAA6341976.1"/>
    </source>
</evidence>
<dbReference type="Gene3D" id="2.40.128.130">
    <property type="entry name" value="Autotransporter beta-domain"/>
    <property type="match status" value="1"/>
</dbReference>
<dbReference type="SUPFAM" id="SSF103515">
    <property type="entry name" value="Autotransporter"/>
    <property type="match status" value="1"/>
</dbReference>
<sequence length="166" mass="18867">MKKLIFIIICLLLNSLELKAQFEKNSWVVNPAITGLEYSYSDGNKNHLGFNVQGGAFLVDDIVLILKLGADWTKEIDTYSVGVGGRYYFDRTGIYVGSGLYFTRWTYNNSRELQGHKDAYGLNTEIGYAFFLNKTVTIEPGVYYDLSFKDSNFSKFGLKVGFGFYF</sequence>
<dbReference type="AlphaFoldDB" id="A0A5J4S774"/>